<name>A0A6A6AYU8_9PEZI</name>
<sequence length="123" mass="13978">MLAGVSEQNRVFWWRRRDSRIGLVMSETRKVVETERFRPAKAARIAITSDPAPPHSQPPSLNTNKQKRTHSIHDTHPYPSLPPSAKPTTRFQYHNRAATPVAPVPDRKAKKSGGERHTDHKES</sequence>
<dbReference type="GeneID" id="54292849"/>
<feature type="region of interest" description="Disordered" evidence="1">
    <location>
        <begin position="43"/>
        <end position="123"/>
    </location>
</feature>
<reference evidence="2" key="1">
    <citation type="journal article" date="2020" name="Stud. Mycol.">
        <title>101 Dothideomycetes genomes: a test case for predicting lifestyles and emergence of pathogens.</title>
        <authorList>
            <person name="Haridas S."/>
            <person name="Albert R."/>
            <person name="Binder M."/>
            <person name="Bloem J."/>
            <person name="Labutti K."/>
            <person name="Salamov A."/>
            <person name="Andreopoulos B."/>
            <person name="Baker S."/>
            <person name="Barry K."/>
            <person name="Bills G."/>
            <person name="Bluhm B."/>
            <person name="Cannon C."/>
            <person name="Castanera R."/>
            <person name="Culley D."/>
            <person name="Daum C."/>
            <person name="Ezra D."/>
            <person name="Gonzalez J."/>
            <person name="Henrissat B."/>
            <person name="Kuo A."/>
            <person name="Liang C."/>
            <person name="Lipzen A."/>
            <person name="Lutzoni F."/>
            <person name="Magnuson J."/>
            <person name="Mondo S."/>
            <person name="Nolan M."/>
            <person name="Ohm R."/>
            <person name="Pangilinan J."/>
            <person name="Park H.-J."/>
            <person name="Ramirez L."/>
            <person name="Alfaro M."/>
            <person name="Sun H."/>
            <person name="Tritt A."/>
            <person name="Yoshinaga Y."/>
            <person name="Zwiers L.-H."/>
            <person name="Turgeon B."/>
            <person name="Goodwin S."/>
            <person name="Spatafora J."/>
            <person name="Crous P."/>
            <person name="Grigoriev I."/>
        </authorList>
    </citation>
    <scope>NUCLEOTIDE SEQUENCE</scope>
    <source>
        <strain evidence="2">CBS 121167</strain>
    </source>
</reference>
<feature type="compositionally biased region" description="Basic and acidic residues" evidence="1">
    <location>
        <begin position="112"/>
        <end position="123"/>
    </location>
</feature>
<gene>
    <name evidence="2" type="ORF">K452DRAFT_137768</name>
</gene>
<dbReference type="AlphaFoldDB" id="A0A6A6AYU8"/>
<evidence type="ECO:0000256" key="1">
    <source>
        <dbReference type="SAM" id="MobiDB-lite"/>
    </source>
</evidence>
<organism evidence="2 3">
    <name type="scientific">Aplosporella prunicola CBS 121167</name>
    <dbReference type="NCBI Taxonomy" id="1176127"/>
    <lineage>
        <taxon>Eukaryota</taxon>
        <taxon>Fungi</taxon>
        <taxon>Dikarya</taxon>
        <taxon>Ascomycota</taxon>
        <taxon>Pezizomycotina</taxon>
        <taxon>Dothideomycetes</taxon>
        <taxon>Dothideomycetes incertae sedis</taxon>
        <taxon>Botryosphaeriales</taxon>
        <taxon>Aplosporellaceae</taxon>
        <taxon>Aplosporella</taxon>
    </lineage>
</organism>
<dbReference type="RefSeq" id="XP_033392081.1">
    <property type="nucleotide sequence ID" value="XM_033535355.1"/>
</dbReference>
<evidence type="ECO:0000313" key="3">
    <source>
        <dbReference type="Proteomes" id="UP000799438"/>
    </source>
</evidence>
<protein>
    <submittedName>
        <fullName evidence="2">Uncharacterized protein</fullName>
    </submittedName>
</protein>
<keyword evidence="3" id="KW-1185">Reference proteome</keyword>
<dbReference type="EMBL" id="ML995523">
    <property type="protein sequence ID" value="KAF2136363.1"/>
    <property type="molecule type" value="Genomic_DNA"/>
</dbReference>
<evidence type="ECO:0000313" key="2">
    <source>
        <dbReference type="EMBL" id="KAF2136363.1"/>
    </source>
</evidence>
<dbReference type="Proteomes" id="UP000799438">
    <property type="component" value="Unassembled WGS sequence"/>
</dbReference>
<accession>A0A6A6AYU8</accession>
<proteinExistence type="predicted"/>